<dbReference type="Proteomes" id="UP000316095">
    <property type="component" value="Unassembled WGS sequence"/>
</dbReference>
<accession>A0A5C5XIA3</accession>
<evidence type="ECO:0000313" key="2">
    <source>
        <dbReference type="Proteomes" id="UP000316095"/>
    </source>
</evidence>
<dbReference type="AlphaFoldDB" id="A0A5C5XIA3"/>
<proteinExistence type="predicted"/>
<reference evidence="1 2" key="1">
    <citation type="submission" date="2019-02" db="EMBL/GenBank/DDBJ databases">
        <title>Deep-cultivation of Planctomycetes and their phenomic and genomic characterization uncovers novel biology.</title>
        <authorList>
            <person name="Wiegand S."/>
            <person name="Jogler M."/>
            <person name="Boedeker C."/>
            <person name="Pinto D."/>
            <person name="Vollmers J."/>
            <person name="Rivas-Marin E."/>
            <person name="Kohn T."/>
            <person name="Peeters S.H."/>
            <person name="Heuer A."/>
            <person name="Rast P."/>
            <person name="Oberbeckmann S."/>
            <person name="Bunk B."/>
            <person name="Jeske O."/>
            <person name="Meyerdierks A."/>
            <person name="Storesund J.E."/>
            <person name="Kallscheuer N."/>
            <person name="Luecker S."/>
            <person name="Lage O.M."/>
            <person name="Pohl T."/>
            <person name="Merkel B.J."/>
            <person name="Hornburger P."/>
            <person name="Mueller R.-W."/>
            <person name="Bruemmer F."/>
            <person name="Labrenz M."/>
            <person name="Spormann A.M."/>
            <person name="Op Den Camp H."/>
            <person name="Overmann J."/>
            <person name="Amann R."/>
            <person name="Jetten M.S.M."/>
            <person name="Mascher T."/>
            <person name="Medema M.H."/>
            <person name="Devos D.P."/>
            <person name="Kaster A.-K."/>
            <person name="Ovreas L."/>
            <person name="Rohde M."/>
            <person name="Galperin M.Y."/>
            <person name="Jogler C."/>
        </authorList>
    </citation>
    <scope>NUCLEOTIDE SEQUENCE [LARGE SCALE GENOMIC DNA]</scope>
    <source>
        <strain evidence="1 2">Pan54</strain>
    </source>
</reference>
<dbReference type="OrthoDB" id="288438at2"/>
<keyword evidence="2" id="KW-1185">Reference proteome</keyword>
<dbReference type="EMBL" id="SJPG01000001">
    <property type="protein sequence ID" value="TWT62449.1"/>
    <property type="molecule type" value="Genomic_DNA"/>
</dbReference>
<gene>
    <name evidence="1" type="ORF">Pan54_31910</name>
</gene>
<organism evidence="1 2">
    <name type="scientific">Rubinisphaera italica</name>
    <dbReference type="NCBI Taxonomy" id="2527969"/>
    <lineage>
        <taxon>Bacteria</taxon>
        <taxon>Pseudomonadati</taxon>
        <taxon>Planctomycetota</taxon>
        <taxon>Planctomycetia</taxon>
        <taxon>Planctomycetales</taxon>
        <taxon>Planctomycetaceae</taxon>
        <taxon>Rubinisphaera</taxon>
    </lineage>
</organism>
<sequence length="276" mass="30753">MRWPILLTLCLSVCAIGIEQSQVVAQVFPGLARACGGCGNCRGCRPRLFPPIFCNRCQRNDCSCPPAYVPPTPCAPVCAAPVVPQMTMRMQPRRVASWEMVPQTRCRRVAECVQVPVTTYKRVVSYVPQTVIRNKVCYRNVAEQVMVPRRRVSTVWEPRCVRSFAPVCPPVVPQGCTDFGGYDPNMIYNNPGTTYQGIQTPGSQPTLTVPSAPQMDQKVPTPADFDQQSMFSPWSPVQQRNPNPYYQADAYSDGYRTITNPTRTASGNYPGSNYSW</sequence>
<protein>
    <submittedName>
        <fullName evidence="1">Uncharacterized protein</fullName>
    </submittedName>
</protein>
<comment type="caution">
    <text evidence="1">The sequence shown here is derived from an EMBL/GenBank/DDBJ whole genome shotgun (WGS) entry which is preliminary data.</text>
</comment>
<name>A0A5C5XIA3_9PLAN</name>
<dbReference type="RefSeq" id="WP_146504302.1">
    <property type="nucleotide sequence ID" value="NZ_SJPG01000001.1"/>
</dbReference>
<evidence type="ECO:0000313" key="1">
    <source>
        <dbReference type="EMBL" id="TWT62449.1"/>
    </source>
</evidence>